<accession>A0A2W5K6W6</accession>
<dbReference type="InterPro" id="IPR002502">
    <property type="entry name" value="Amidase_domain"/>
</dbReference>
<dbReference type="InterPro" id="IPR036505">
    <property type="entry name" value="Amidase/PGRP_sf"/>
</dbReference>
<evidence type="ECO:0000256" key="5">
    <source>
        <dbReference type="SAM" id="MobiDB-lite"/>
    </source>
</evidence>
<dbReference type="Pfam" id="PF08230">
    <property type="entry name" value="CW_7"/>
    <property type="match status" value="1"/>
</dbReference>
<protein>
    <recommendedName>
        <fullName evidence="2">N-acetylmuramoyl-L-alanine amidase</fullName>
        <ecNumber evidence="2">3.5.1.28</ecNumber>
    </recommendedName>
</protein>
<evidence type="ECO:0000313" key="8">
    <source>
        <dbReference type="Proteomes" id="UP000248606"/>
    </source>
</evidence>
<dbReference type="PANTHER" id="PTHR30417:SF1">
    <property type="entry name" value="N-ACETYLMURAMOYL-L-ALANINE AMIDASE AMID"/>
    <property type="match status" value="1"/>
</dbReference>
<evidence type="ECO:0000256" key="4">
    <source>
        <dbReference type="ARBA" id="ARBA00023316"/>
    </source>
</evidence>
<dbReference type="Proteomes" id="UP000248606">
    <property type="component" value="Unassembled WGS sequence"/>
</dbReference>
<dbReference type="CDD" id="cd06583">
    <property type="entry name" value="PGRP"/>
    <property type="match status" value="1"/>
</dbReference>
<dbReference type="GO" id="GO:0071555">
    <property type="term" value="P:cell wall organization"/>
    <property type="evidence" value="ECO:0007669"/>
    <property type="project" value="UniProtKB-KW"/>
</dbReference>
<name>A0A2W5K6W6_9ACTN</name>
<evidence type="ECO:0000256" key="1">
    <source>
        <dbReference type="ARBA" id="ARBA00001561"/>
    </source>
</evidence>
<keyword evidence="4" id="KW-0961">Cell wall biogenesis/degradation</keyword>
<organism evidence="7 8">
    <name type="scientific">Lawsonella clevelandensis</name>
    <dbReference type="NCBI Taxonomy" id="1528099"/>
    <lineage>
        <taxon>Bacteria</taxon>
        <taxon>Bacillati</taxon>
        <taxon>Actinomycetota</taxon>
        <taxon>Actinomycetes</taxon>
        <taxon>Mycobacteriales</taxon>
        <taxon>Lawsonellaceae</taxon>
        <taxon>Lawsonella</taxon>
    </lineage>
</organism>
<dbReference type="GO" id="GO:0009254">
    <property type="term" value="P:peptidoglycan turnover"/>
    <property type="evidence" value="ECO:0007669"/>
    <property type="project" value="TreeGrafter"/>
</dbReference>
<dbReference type="GO" id="GO:0008745">
    <property type="term" value="F:N-acetylmuramoyl-L-alanine amidase activity"/>
    <property type="evidence" value="ECO:0007669"/>
    <property type="project" value="UniProtKB-EC"/>
</dbReference>
<dbReference type="PANTHER" id="PTHR30417">
    <property type="entry name" value="N-ACETYLMURAMOYL-L-ALANINE AMIDASE AMID"/>
    <property type="match status" value="1"/>
</dbReference>
<dbReference type="InterPro" id="IPR013168">
    <property type="entry name" value="Cpl_7_lyso_C"/>
</dbReference>
<feature type="region of interest" description="Disordered" evidence="5">
    <location>
        <begin position="139"/>
        <end position="160"/>
    </location>
</feature>
<proteinExistence type="predicted"/>
<gene>
    <name evidence="7" type="ORF">DI579_07165</name>
</gene>
<evidence type="ECO:0000256" key="3">
    <source>
        <dbReference type="ARBA" id="ARBA00022801"/>
    </source>
</evidence>
<dbReference type="GO" id="GO:0009253">
    <property type="term" value="P:peptidoglycan catabolic process"/>
    <property type="evidence" value="ECO:0007669"/>
    <property type="project" value="InterPro"/>
</dbReference>
<evidence type="ECO:0000313" key="7">
    <source>
        <dbReference type="EMBL" id="PZP88212.1"/>
    </source>
</evidence>
<comment type="catalytic activity">
    <reaction evidence="1">
        <text>Hydrolyzes the link between N-acetylmuramoyl residues and L-amino acid residues in certain cell-wall glycopeptides.</text>
        <dbReference type="EC" id="3.5.1.28"/>
    </reaction>
</comment>
<dbReference type="Gene3D" id="3.40.80.10">
    <property type="entry name" value="Peptidoglycan recognition protein-like"/>
    <property type="match status" value="1"/>
</dbReference>
<dbReference type="Pfam" id="PF01510">
    <property type="entry name" value="Amidase_2"/>
    <property type="match status" value="1"/>
</dbReference>
<dbReference type="AlphaFoldDB" id="A0A2W5K6W6"/>
<dbReference type="EMBL" id="QFOZ01000016">
    <property type="protein sequence ID" value="PZP88212.1"/>
    <property type="molecule type" value="Genomic_DNA"/>
</dbReference>
<evidence type="ECO:0000256" key="2">
    <source>
        <dbReference type="ARBA" id="ARBA00011901"/>
    </source>
</evidence>
<dbReference type="SUPFAM" id="SSF55846">
    <property type="entry name" value="N-acetylmuramoyl-L-alanine amidase-like"/>
    <property type="match status" value="1"/>
</dbReference>
<reference evidence="7 8" key="1">
    <citation type="submission" date="2017-08" db="EMBL/GenBank/DDBJ databases">
        <title>Infants hospitalized years apart are colonized by the same room-sourced microbial strains.</title>
        <authorList>
            <person name="Brooks B."/>
            <person name="Olm M.R."/>
            <person name="Firek B.A."/>
            <person name="Baker R."/>
            <person name="Thomas B.C."/>
            <person name="Morowitz M.J."/>
            <person name="Banfield J.F."/>
        </authorList>
    </citation>
    <scope>NUCLEOTIDE SEQUENCE [LARGE SCALE GENOMIC DNA]</scope>
    <source>
        <strain evidence="7">S2_006_000_R1_57</strain>
    </source>
</reference>
<feature type="domain" description="Cpl-7 lysozyme C-terminal" evidence="6">
    <location>
        <begin position="160"/>
        <end position="198"/>
    </location>
</feature>
<dbReference type="EC" id="3.5.1.28" evidence="2"/>
<dbReference type="SMART" id="SM01095">
    <property type="entry name" value="Cpl-7"/>
    <property type="match status" value="1"/>
</dbReference>
<evidence type="ECO:0000259" key="6">
    <source>
        <dbReference type="SMART" id="SM01095"/>
    </source>
</evidence>
<comment type="caution">
    <text evidence="7">The sequence shown here is derived from an EMBL/GenBank/DDBJ whole genome shotgun (WGS) entry which is preliminary data.</text>
</comment>
<feature type="compositionally biased region" description="Pro residues" evidence="5">
    <location>
        <begin position="143"/>
        <end position="157"/>
    </location>
</feature>
<dbReference type="InterPro" id="IPR051206">
    <property type="entry name" value="NAMLAA_amidase_2"/>
</dbReference>
<keyword evidence="3" id="KW-0378">Hydrolase</keyword>
<sequence length="199" mass="21996">MIIHHNAGNLTIKGCWDVWQTRPASAHYQVETSGRIGQLVWDRDTAWHAGNWAANTTSIGIEHADASSNPWKISDACLDNGAHLVAAICRYYKLGRPTWGKNVFGHKNFSATECPASLAGTQHAAYMARAQYWYDHMTSNTPAPAPAPKPAPTPKPAPNIDALADAVIRGEYGNGNERRRRLGSNYDAVQRRVNEKLRH</sequence>